<gene>
    <name evidence="2" type="ORF">EYE40_15195</name>
</gene>
<feature type="region of interest" description="Disordered" evidence="1">
    <location>
        <begin position="54"/>
        <end position="73"/>
    </location>
</feature>
<comment type="caution">
    <text evidence="2">The sequence shown here is derived from an EMBL/GenBank/DDBJ whole genome shotgun (WGS) entry which is preliminary data.</text>
</comment>
<dbReference type="Proteomes" id="UP000294194">
    <property type="component" value="Unassembled WGS sequence"/>
</dbReference>
<name>A0A4Q9GMK1_9MICO</name>
<proteinExistence type="predicted"/>
<organism evidence="2 3">
    <name type="scientific">Glaciihabitans arcticus</name>
    <dbReference type="NCBI Taxonomy" id="2668039"/>
    <lineage>
        <taxon>Bacteria</taxon>
        <taxon>Bacillati</taxon>
        <taxon>Actinomycetota</taxon>
        <taxon>Actinomycetes</taxon>
        <taxon>Micrococcales</taxon>
        <taxon>Microbacteriaceae</taxon>
        <taxon>Glaciihabitans</taxon>
    </lineage>
</organism>
<evidence type="ECO:0000256" key="1">
    <source>
        <dbReference type="SAM" id="MobiDB-lite"/>
    </source>
</evidence>
<protein>
    <submittedName>
        <fullName evidence="2">Uncharacterized protein</fullName>
    </submittedName>
</protein>
<dbReference type="Pfam" id="PF15598">
    <property type="entry name" value="Imm61"/>
    <property type="match status" value="1"/>
</dbReference>
<accession>A0A4Q9GMK1</accession>
<dbReference type="InterPro" id="IPR028953">
    <property type="entry name" value="Imm_IFT-like"/>
</dbReference>
<evidence type="ECO:0000313" key="2">
    <source>
        <dbReference type="EMBL" id="TBN55542.1"/>
    </source>
</evidence>
<reference evidence="3" key="1">
    <citation type="submission" date="2019-02" db="EMBL/GenBank/DDBJ databases">
        <title>Glaciihabitans arcticus sp. nov., a psychrotolerant bacterium isolated from polar soil.</title>
        <authorList>
            <person name="Dahal R.H."/>
        </authorList>
    </citation>
    <scope>NUCLEOTIDE SEQUENCE [LARGE SCALE GENOMIC DNA]</scope>
    <source>
        <strain evidence="3">RP-3-7</strain>
    </source>
</reference>
<sequence length="241" mass="25955">MGATARPAAHLFRVSRLFSRRAQGGGAAETPRDPRCVPPPLPYLRHLLDRLAGQGRESGDARGGAARVPRARGGSPVNQDILAAIGAPAGFTLSDLNDGLVLANRGGEVRYYVRNSSAGFEVTRAERSEDERFGMATAHEEHVHRYLTIELGSSIRFGPELAPIWLPHMPDDLAPGFALEVEGPRATLSANGVVHGTFSHDPHMAPAVEFSWVAALPVDGLLQSFLDEKGEPFLARWLVEA</sequence>
<feature type="compositionally biased region" description="Low complexity" evidence="1">
    <location>
        <begin position="63"/>
        <end position="73"/>
    </location>
</feature>
<keyword evidence="3" id="KW-1185">Reference proteome</keyword>
<evidence type="ECO:0000313" key="3">
    <source>
        <dbReference type="Proteomes" id="UP000294194"/>
    </source>
</evidence>
<dbReference type="EMBL" id="SISG01000002">
    <property type="protein sequence ID" value="TBN55542.1"/>
    <property type="molecule type" value="Genomic_DNA"/>
</dbReference>
<dbReference type="AlphaFoldDB" id="A0A4Q9GMK1"/>